<dbReference type="AlphaFoldDB" id="A0AAD8U8L5"/>
<dbReference type="Proteomes" id="UP001244207">
    <property type="component" value="Unassembled WGS sequence"/>
</dbReference>
<dbReference type="EMBL" id="JAHMHS010000383">
    <property type="protein sequence ID" value="KAK1700801.1"/>
    <property type="molecule type" value="Genomic_DNA"/>
</dbReference>
<name>A0AAD8U8L5_GLOAC</name>
<dbReference type="GeneID" id="85399827"/>
<protein>
    <submittedName>
        <fullName evidence="1">Uncharacterized protein</fullName>
    </submittedName>
</protein>
<evidence type="ECO:0000313" key="1">
    <source>
        <dbReference type="EMBL" id="KAK1700801.1"/>
    </source>
</evidence>
<organism evidence="1 2">
    <name type="scientific">Glomerella acutata</name>
    <name type="common">Colletotrichum acutatum</name>
    <dbReference type="NCBI Taxonomy" id="27357"/>
    <lineage>
        <taxon>Eukaryota</taxon>
        <taxon>Fungi</taxon>
        <taxon>Dikarya</taxon>
        <taxon>Ascomycota</taxon>
        <taxon>Pezizomycotina</taxon>
        <taxon>Sordariomycetes</taxon>
        <taxon>Hypocreomycetidae</taxon>
        <taxon>Glomerellales</taxon>
        <taxon>Glomerellaceae</taxon>
        <taxon>Colletotrichum</taxon>
        <taxon>Colletotrichum acutatum species complex</taxon>
    </lineage>
</organism>
<keyword evidence="2" id="KW-1185">Reference proteome</keyword>
<proteinExistence type="predicted"/>
<accession>A0AAD8U8L5</accession>
<comment type="caution">
    <text evidence="1">The sequence shown here is derived from an EMBL/GenBank/DDBJ whole genome shotgun (WGS) entry which is preliminary data.</text>
</comment>
<sequence length="50" mass="5703">MRYFGACYYIKISRYSIILIATLEPNPVPFLIAALRATTLPRLQFRSPGV</sequence>
<gene>
    <name evidence="1" type="ORF">BDZ83DRAFT_798362</name>
</gene>
<reference evidence="1" key="1">
    <citation type="submission" date="2021-12" db="EMBL/GenBank/DDBJ databases">
        <title>Comparative genomics, transcriptomics and evolutionary studies reveal genomic signatures of adaptation to plant cell wall in hemibiotrophic fungi.</title>
        <authorList>
            <consortium name="DOE Joint Genome Institute"/>
            <person name="Baroncelli R."/>
            <person name="Diaz J.F."/>
            <person name="Benocci T."/>
            <person name="Peng M."/>
            <person name="Battaglia E."/>
            <person name="Haridas S."/>
            <person name="Andreopoulos W."/>
            <person name="Labutti K."/>
            <person name="Pangilinan J."/>
            <person name="Floch G.L."/>
            <person name="Makela M.R."/>
            <person name="Henrissat B."/>
            <person name="Grigoriev I.V."/>
            <person name="Crouch J.A."/>
            <person name="De Vries R.P."/>
            <person name="Sukno S.A."/>
            <person name="Thon M.R."/>
        </authorList>
    </citation>
    <scope>NUCLEOTIDE SEQUENCE</scope>
    <source>
        <strain evidence="1">CBS 112980</strain>
    </source>
</reference>
<evidence type="ECO:0000313" key="2">
    <source>
        <dbReference type="Proteomes" id="UP001244207"/>
    </source>
</evidence>
<dbReference type="RefSeq" id="XP_060357004.1">
    <property type="nucleotide sequence ID" value="XM_060515929.1"/>
</dbReference>